<evidence type="ECO:0000313" key="2">
    <source>
        <dbReference type="Proteomes" id="UP000604825"/>
    </source>
</evidence>
<gene>
    <name evidence="1" type="ORF">NCGR_LOCUS66068</name>
</gene>
<accession>A0A811SN66</accession>
<protein>
    <submittedName>
        <fullName evidence="1">Uncharacterized protein</fullName>
    </submittedName>
</protein>
<dbReference type="Proteomes" id="UP000604825">
    <property type="component" value="Unassembled WGS sequence"/>
</dbReference>
<dbReference type="EMBL" id="CAJGYO010000362">
    <property type="protein sequence ID" value="CAD6341970.1"/>
    <property type="molecule type" value="Genomic_DNA"/>
</dbReference>
<reference evidence="1" key="1">
    <citation type="submission" date="2020-10" db="EMBL/GenBank/DDBJ databases">
        <authorList>
            <person name="Han B."/>
            <person name="Lu T."/>
            <person name="Zhao Q."/>
            <person name="Huang X."/>
            <person name="Zhao Y."/>
        </authorList>
    </citation>
    <scope>NUCLEOTIDE SEQUENCE</scope>
</reference>
<organism evidence="1 2">
    <name type="scientific">Miscanthus lutarioriparius</name>
    <dbReference type="NCBI Taxonomy" id="422564"/>
    <lineage>
        <taxon>Eukaryota</taxon>
        <taxon>Viridiplantae</taxon>
        <taxon>Streptophyta</taxon>
        <taxon>Embryophyta</taxon>
        <taxon>Tracheophyta</taxon>
        <taxon>Spermatophyta</taxon>
        <taxon>Magnoliopsida</taxon>
        <taxon>Liliopsida</taxon>
        <taxon>Poales</taxon>
        <taxon>Poaceae</taxon>
        <taxon>PACMAD clade</taxon>
        <taxon>Panicoideae</taxon>
        <taxon>Andropogonodae</taxon>
        <taxon>Andropogoneae</taxon>
        <taxon>Saccharinae</taxon>
        <taxon>Miscanthus</taxon>
    </lineage>
</organism>
<name>A0A811SN66_9POAL</name>
<proteinExistence type="predicted"/>
<keyword evidence="2" id="KW-1185">Reference proteome</keyword>
<comment type="caution">
    <text evidence="1">The sequence shown here is derived from an EMBL/GenBank/DDBJ whole genome shotgun (WGS) entry which is preliminary data.</text>
</comment>
<sequence>MREEIISEDLMSTQSRWRGCLSIWIWIMGELQDATMSDEDAGDRMEYLCATSTAGAMAVIAVVGSHRAPRSPAGHMNVWLLGLTDIGPDRQGQSRHLRLADPAPTLQVCFVNTLRPASGGVRVAPMGAGWCRAGGVRGAAPVGLRTERAVFFGETRADWN</sequence>
<dbReference type="AlphaFoldDB" id="A0A811SN66"/>
<evidence type="ECO:0000313" key="1">
    <source>
        <dbReference type="EMBL" id="CAD6341970.1"/>
    </source>
</evidence>